<feature type="compositionally biased region" description="Polar residues" evidence="1">
    <location>
        <begin position="583"/>
        <end position="599"/>
    </location>
</feature>
<proteinExistence type="predicted"/>
<evidence type="ECO:0000256" key="1">
    <source>
        <dbReference type="SAM" id="MobiDB-lite"/>
    </source>
</evidence>
<protein>
    <submittedName>
        <fullName evidence="2">Uncharacterized protein</fullName>
    </submittedName>
</protein>
<feature type="region of interest" description="Disordered" evidence="1">
    <location>
        <begin position="582"/>
        <end position="605"/>
    </location>
</feature>
<organism evidence="2 3">
    <name type="scientific">Favolaschia claudopus</name>
    <dbReference type="NCBI Taxonomy" id="2862362"/>
    <lineage>
        <taxon>Eukaryota</taxon>
        <taxon>Fungi</taxon>
        <taxon>Dikarya</taxon>
        <taxon>Basidiomycota</taxon>
        <taxon>Agaricomycotina</taxon>
        <taxon>Agaricomycetes</taxon>
        <taxon>Agaricomycetidae</taxon>
        <taxon>Agaricales</taxon>
        <taxon>Marasmiineae</taxon>
        <taxon>Mycenaceae</taxon>
        <taxon>Favolaschia</taxon>
    </lineage>
</organism>
<name>A0AAW0ATJ3_9AGAR</name>
<evidence type="ECO:0000313" key="3">
    <source>
        <dbReference type="Proteomes" id="UP001362999"/>
    </source>
</evidence>
<dbReference type="Proteomes" id="UP001362999">
    <property type="component" value="Unassembled WGS sequence"/>
</dbReference>
<dbReference type="EMBL" id="JAWWNJ010000053">
    <property type="protein sequence ID" value="KAK7015800.1"/>
    <property type="molecule type" value="Genomic_DNA"/>
</dbReference>
<evidence type="ECO:0000313" key="2">
    <source>
        <dbReference type="EMBL" id="KAK7015800.1"/>
    </source>
</evidence>
<feature type="region of interest" description="Disordered" evidence="1">
    <location>
        <begin position="532"/>
        <end position="563"/>
    </location>
</feature>
<keyword evidence="3" id="KW-1185">Reference proteome</keyword>
<gene>
    <name evidence="2" type="ORF">R3P38DRAFT_2786721</name>
</gene>
<reference evidence="2 3" key="1">
    <citation type="journal article" date="2024" name="J Genomics">
        <title>Draft genome sequencing and assembly of Favolaschia claudopus CIRM-BRFM 2984 isolated from oak limbs.</title>
        <authorList>
            <person name="Navarro D."/>
            <person name="Drula E."/>
            <person name="Chaduli D."/>
            <person name="Cazenave R."/>
            <person name="Ahrendt S."/>
            <person name="Wang J."/>
            <person name="Lipzen A."/>
            <person name="Daum C."/>
            <person name="Barry K."/>
            <person name="Grigoriev I.V."/>
            <person name="Favel A."/>
            <person name="Rosso M.N."/>
            <person name="Martin F."/>
        </authorList>
    </citation>
    <scope>NUCLEOTIDE SEQUENCE [LARGE SCALE GENOMIC DNA]</scope>
    <source>
        <strain evidence="2 3">CIRM-BRFM 2984</strain>
    </source>
</reference>
<feature type="compositionally biased region" description="Polar residues" evidence="1">
    <location>
        <begin position="539"/>
        <end position="553"/>
    </location>
</feature>
<comment type="caution">
    <text evidence="2">The sequence shown here is derived from an EMBL/GenBank/DDBJ whole genome shotgun (WGS) entry which is preliminary data.</text>
</comment>
<sequence>MLMNYAVASVPPKIFEKYPHLERRPRPLRLVRNRNVDHLSPREWEGELTAGSCDIHACYHEGVAQEKAVLAKYGCDMDFTTRFSQEGFDLMRPKGGKYPGLSKEVDRSLENAAAAVDAMGSESLAGSNTNLDARILTFNAHAALAAEQTVHAAQDAAAPPGGHSLWINLNEDGSKKAHKKTILRTFMDPTFDVKDGKSHDRLLRVRYFSIGGDSWDRTASTVYSKSTANDHLLKIHGLFAALICFDTSKVSLAILQCTGIKITNTHPITYLEAAPSAEISLPDSKYEVSGQILSLVPFDESSDPSIADISWAWVTEYVSFESTKAKKASGSDASARMRHLSVTLDGRLVLPLTSTDSRQVTLEEILKILPGEKDSEKTWVFSNTQLEALGAILCDRVKSEEIRLTVPTFGMHPLPKTAAGRERQNHVGKHIFLSQQGIEEPNNVTTVAKKYPCGFCGQEMSKTGCTIAIVKAALKSSAAKPCTNAPLGCSLCSETHWKYNMLEHLQERHPTWDKTMEKSDLTAFRAKLAISEEEENRLRPQTSQPAASSQTDTARTKRRLEDIAVTPSRARVFKVARPACGSQRKTLGDTSNHVVSQAQDADVFT</sequence>
<accession>A0AAW0ATJ3</accession>
<dbReference type="AlphaFoldDB" id="A0AAW0ATJ3"/>